<organism evidence="1 2">
    <name type="scientific">Nephila pilipes</name>
    <name type="common">Giant wood spider</name>
    <name type="synonym">Nephila maculata</name>
    <dbReference type="NCBI Taxonomy" id="299642"/>
    <lineage>
        <taxon>Eukaryota</taxon>
        <taxon>Metazoa</taxon>
        <taxon>Ecdysozoa</taxon>
        <taxon>Arthropoda</taxon>
        <taxon>Chelicerata</taxon>
        <taxon>Arachnida</taxon>
        <taxon>Araneae</taxon>
        <taxon>Araneomorphae</taxon>
        <taxon>Entelegynae</taxon>
        <taxon>Araneoidea</taxon>
        <taxon>Nephilidae</taxon>
        <taxon>Nephila</taxon>
    </lineage>
</organism>
<name>A0A8X6N1Z7_NEPPI</name>
<reference evidence="1" key="1">
    <citation type="submission" date="2020-08" db="EMBL/GenBank/DDBJ databases">
        <title>Multicomponent nature underlies the extraordinary mechanical properties of spider dragline silk.</title>
        <authorList>
            <person name="Kono N."/>
            <person name="Nakamura H."/>
            <person name="Mori M."/>
            <person name="Yoshida Y."/>
            <person name="Ohtoshi R."/>
            <person name="Malay A.D."/>
            <person name="Moran D.A.P."/>
            <person name="Tomita M."/>
            <person name="Numata K."/>
            <person name="Arakawa K."/>
        </authorList>
    </citation>
    <scope>NUCLEOTIDE SEQUENCE</scope>
</reference>
<evidence type="ECO:0000313" key="1">
    <source>
        <dbReference type="EMBL" id="GFS89803.1"/>
    </source>
</evidence>
<sequence length="161" mass="19015">MIKNTEFATQSEKKKYWTKKLWKHRRCHHPLLTEEDVQGMMIENILGNVLYVRNSFVKGHKRRHNLFLIQIDPVAKEGVYAKIPDKLQSLINYREPEYRFMQMCLFCEESAHPPFFKAECYSNHPLVGWGAITSPNDFSTLPPKCISFSLYSNETLRINFE</sequence>
<evidence type="ECO:0000313" key="2">
    <source>
        <dbReference type="Proteomes" id="UP000887013"/>
    </source>
</evidence>
<comment type="caution">
    <text evidence="1">The sequence shown here is derived from an EMBL/GenBank/DDBJ whole genome shotgun (WGS) entry which is preliminary data.</text>
</comment>
<protein>
    <submittedName>
        <fullName evidence="1">Uncharacterized protein</fullName>
    </submittedName>
</protein>
<dbReference type="AlphaFoldDB" id="A0A8X6N1Z7"/>
<proteinExistence type="predicted"/>
<dbReference type="EMBL" id="BMAW01053185">
    <property type="protein sequence ID" value="GFS89803.1"/>
    <property type="molecule type" value="Genomic_DNA"/>
</dbReference>
<keyword evidence="2" id="KW-1185">Reference proteome</keyword>
<gene>
    <name evidence="1" type="ORF">NPIL_367531</name>
</gene>
<dbReference type="Proteomes" id="UP000887013">
    <property type="component" value="Unassembled WGS sequence"/>
</dbReference>
<accession>A0A8X6N1Z7</accession>